<evidence type="ECO:0000313" key="3">
    <source>
        <dbReference type="EMBL" id="GAX77424.1"/>
    </source>
</evidence>
<accession>A0A250X2V7</accession>
<feature type="transmembrane region" description="Helical" evidence="2">
    <location>
        <begin position="82"/>
        <end position="105"/>
    </location>
</feature>
<feature type="compositionally biased region" description="Polar residues" evidence="1">
    <location>
        <begin position="120"/>
        <end position="142"/>
    </location>
</feature>
<evidence type="ECO:0000256" key="2">
    <source>
        <dbReference type="SAM" id="Phobius"/>
    </source>
</evidence>
<feature type="region of interest" description="Disordered" evidence="1">
    <location>
        <begin position="162"/>
        <end position="196"/>
    </location>
</feature>
<keyword evidence="4" id="KW-1185">Reference proteome</keyword>
<comment type="caution">
    <text evidence="3">The sequence shown here is derived from an EMBL/GenBank/DDBJ whole genome shotgun (WGS) entry which is preliminary data.</text>
</comment>
<organism evidence="3 4">
    <name type="scientific">Chlamydomonas eustigma</name>
    <dbReference type="NCBI Taxonomy" id="1157962"/>
    <lineage>
        <taxon>Eukaryota</taxon>
        <taxon>Viridiplantae</taxon>
        <taxon>Chlorophyta</taxon>
        <taxon>core chlorophytes</taxon>
        <taxon>Chlorophyceae</taxon>
        <taxon>CS clade</taxon>
        <taxon>Chlamydomonadales</taxon>
        <taxon>Chlamydomonadaceae</taxon>
        <taxon>Chlamydomonas</taxon>
    </lineage>
</organism>
<feature type="transmembrane region" description="Helical" evidence="2">
    <location>
        <begin position="12"/>
        <end position="33"/>
    </location>
</feature>
<keyword evidence="2" id="KW-0812">Transmembrane</keyword>
<protein>
    <submittedName>
        <fullName evidence="3">Uncharacterized protein</fullName>
    </submittedName>
</protein>
<keyword evidence="2" id="KW-1133">Transmembrane helix</keyword>
<proteinExistence type="predicted"/>
<feature type="compositionally biased region" description="Polar residues" evidence="1">
    <location>
        <begin position="163"/>
        <end position="178"/>
    </location>
</feature>
<reference evidence="3 4" key="1">
    <citation type="submission" date="2017-08" db="EMBL/GenBank/DDBJ databases">
        <title>Acidophilic green algal genome provides insights into adaptation to an acidic environment.</title>
        <authorList>
            <person name="Hirooka S."/>
            <person name="Hirose Y."/>
            <person name="Kanesaki Y."/>
            <person name="Higuchi S."/>
            <person name="Fujiwara T."/>
            <person name="Onuma R."/>
            <person name="Era A."/>
            <person name="Ohbayashi R."/>
            <person name="Uzuka A."/>
            <person name="Nozaki H."/>
            <person name="Yoshikawa H."/>
            <person name="Miyagishima S.Y."/>
        </authorList>
    </citation>
    <scope>NUCLEOTIDE SEQUENCE [LARGE SCALE GENOMIC DNA]</scope>
    <source>
        <strain evidence="3 4">NIES-2499</strain>
    </source>
</reference>
<dbReference type="Proteomes" id="UP000232323">
    <property type="component" value="Unassembled WGS sequence"/>
</dbReference>
<name>A0A250X2V7_9CHLO</name>
<feature type="transmembrane region" description="Helical" evidence="2">
    <location>
        <begin position="39"/>
        <end position="61"/>
    </location>
</feature>
<feature type="region of interest" description="Disordered" evidence="1">
    <location>
        <begin position="120"/>
        <end position="147"/>
    </location>
</feature>
<dbReference type="AlphaFoldDB" id="A0A250X2V7"/>
<dbReference type="EMBL" id="BEGY01000024">
    <property type="protein sequence ID" value="GAX77424.1"/>
    <property type="molecule type" value="Genomic_DNA"/>
</dbReference>
<dbReference type="OrthoDB" id="534768at2759"/>
<keyword evidence="2" id="KW-0472">Membrane</keyword>
<evidence type="ECO:0000256" key="1">
    <source>
        <dbReference type="SAM" id="MobiDB-lite"/>
    </source>
</evidence>
<gene>
    <name evidence="3" type="ORF">CEUSTIGMA_g4869.t1</name>
</gene>
<sequence length="196" mass="20553">MSSVAFTGDKATTVVLSAITTLSLSLIISIWYGDWSSTVALVGLTSVYIGSSELLVLFFILSPISVVIDIIKLSSTAGLVRYHGFLVFLVVLEMLSKVIGAFMAWTLHVQQSSGEAQYSPVASGQRTNQPAVSQGVSQSNYQPPAAAAGGFAPSADPFASYTPGPNFSNASPPVSTAYQPFPSQPPTSGHHTLEPL</sequence>
<evidence type="ECO:0000313" key="4">
    <source>
        <dbReference type="Proteomes" id="UP000232323"/>
    </source>
</evidence>